<evidence type="ECO:0000256" key="1">
    <source>
        <dbReference type="SAM" id="Phobius"/>
    </source>
</evidence>
<accession>A0A3R7VS34</accession>
<evidence type="ECO:0000313" key="4">
    <source>
        <dbReference type="Proteomes" id="UP000284763"/>
    </source>
</evidence>
<feature type="transmembrane region" description="Helical" evidence="1">
    <location>
        <begin position="45"/>
        <end position="69"/>
    </location>
</feature>
<evidence type="ECO:0000259" key="2">
    <source>
        <dbReference type="Pfam" id="PF18902"/>
    </source>
</evidence>
<feature type="domain" description="DUF5658" evidence="2">
    <location>
        <begin position="17"/>
        <end position="107"/>
    </location>
</feature>
<keyword evidence="1" id="KW-0812">Transmembrane</keyword>
<protein>
    <recommendedName>
        <fullName evidence="2">DUF5658 domain-containing protein</fullName>
    </recommendedName>
</protein>
<feature type="transmembrane region" description="Helical" evidence="1">
    <location>
        <begin position="89"/>
        <end position="109"/>
    </location>
</feature>
<dbReference type="Proteomes" id="UP000284763">
    <property type="component" value="Unassembled WGS sequence"/>
</dbReference>
<dbReference type="EMBL" id="QZAB01000448">
    <property type="protein sequence ID" value="RQD82476.1"/>
    <property type="molecule type" value="Genomic_DNA"/>
</dbReference>
<reference evidence="3 4" key="1">
    <citation type="submission" date="2018-08" db="EMBL/GenBank/DDBJ databases">
        <title>The metabolism and importance of syntrophic acetate oxidation coupled to methane or sulfide production in haloalkaline environments.</title>
        <authorList>
            <person name="Timmers P.H.A."/>
            <person name="Vavourakis C.D."/>
            <person name="Sorokin D.Y."/>
            <person name="Sinninghe Damste J.S."/>
            <person name="Muyzer G."/>
            <person name="Stams A.J.M."/>
            <person name="Plugge C.M."/>
        </authorList>
    </citation>
    <scope>NUCLEOTIDE SEQUENCE [LARGE SCALE GENOMIC DNA]</scope>
    <source>
        <strain evidence="3">MSAO_Arc3</strain>
    </source>
</reference>
<keyword evidence="1" id="KW-1133">Transmembrane helix</keyword>
<name>A0A3R7VS34_9EURY</name>
<organism evidence="3 4">
    <name type="scientific">Methanosalsum natronophilum</name>
    <dbReference type="NCBI Taxonomy" id="768733"/>
    <lineage>
        <taxon>Archaea</taxon>
        <taxon>Methanobacteriati</taxon>
        <taxon>Methanobacteriota</taxon>
        <taxon>Stenosarchaea group</taxon>
        <taxon>Methanomicrobia</taxon>
        <taxon>Methanosarcinales</taxon>
        <taxon>Methanosarcinaceae</taxon>
        <taxon>Methanosalsum</taxon>
    </lineage>
</organism>
<dbReference type="AlphaFoldDB" id="A0A3R7VS34"/>
<sequence>MVSWDTLRLFVTETKYILFFFVILDMLTTYIGISLGVGYEANPFIAYFLDQLGFVSLIIVKLLFCILLYKVYIHFTQHGQNFFWKLTKYVLGTMGLIIVINNSFVILGYPDIYNLLSYNFLLN</sequence>
<gene>
    <name evidence="3" type="ORF">D5R95_07175</name>
</gene>
<feature type="transmembrane region" description="Helical" evidence="1">
    <location>
        <begin position="16"/>
        <end position="39"/>
    </location>
</feature>
<dbReference type="Pfam" id="PF18902">
    <property type="entry name" value="DUF5658"/>
    <property type="match status" value="1"/>
</dbReference>
<keyword evidence="1" id="KW-0472">Membrane</keyword>
<dbReference type="InterPro" id="IPR043717">
    <property type="entry name" value="DUF5658"/>
</dbReference>
<proteinExistence type="predicted"/>
<comment type="caution">
    <text evidence="3">The sequence shown here is derived from an EMBL/GenBank/DDBJ whole genome shotgun (WGS) entry which is preliminary data.</text>
</comment>
<evidence type="ECO:0000313" key="3">
    <source>
        <dbReference type="EMBL" id="RQD82476.1"/>
    </source>
</evidence>